<feature type="domain" description="PilZ" evidence="1">
    <location>
        <begin position="9"/>
        <end position="119"/>
    </location>
</feature>
<dbReference type="Gene3D" id="2.40.10.220">
    <property type="entry name" value="predicted glycosyltransferase like domains"/>
    <property type="match status" value="1"/>
</dbReference>
<dbReference type="EMBL" id="PCVY01000064">
    <property type="protein sequence ID" value="PIQ85656.1"/>
    <property type="molecule type" value="Genomic_DNA"/>
</dbReference>
<dbReference type="Proteomes" id="UP000230859">
    <property type="component" value="Unassembled WGS sequence"/>
</dbReference>
<proteinExistence type="predicted"/>
<dbReference type="AlphaFoldDB" id="A0A2H0LMU3"/>
<dbReference type="GO" id="GO:0035438">
    <property type="term" value="F:cyclic-di-GMP binding"/>
    <property type="evidence" value="ECO:0007669"/>
    <property type="project" value="InterPro"/>
</dbReference>
<sequence>MPDGEHHPERRKHPRLERRFICRYRLYQQGTGTTGGWQLSTTKNIGLGGCYITTSEPYEPGSVLELELQMPQVGGVVKIMGEVNRCETGKSGPQMKIFGLGIAFLKVDETKKEQFAEVLAALIERQNRN</sequence>
<gene>
    <name evidence="2" type="ORF">COV74_08130</name>
</gene>
<comment type="caution">
    <text evidence="2">The sequence shown here is derived from an EMBL/GenBank/DDBJ whole genome shotgun (WGS) entry which is preliminary data.</text>
</comment>
<reference evidence="2 3" key="1">
    <citation type="submission" date="2017-09" db="EMBL/GenBank/DDBJ databases">
        <title>Depth-based differentiation of microbial function through sediment-hosted aquifers and enrichment of novel symbionts in the deep terrestrial subsurface.</title>
        <authorList>
            <person name="Probst A.J."/>
            <person name="Ladd B."/>
            <person name="Jarett J.K."/>
            <person name="Geller-Mcgrath D.E."/>
            <person name="Sieber C.M."/>
            <person name="Emerson J.B."/>
            <person name="Anantharaman K."/>
            <person name="Thomas B.C."/>
            <person name="Malmstrom R."/>
            <person name="Stieglmeier M."/>
            <person name="Klingl A."/>
            <person name="Woyke T."/>
            <person name="Ryan C.M."/>
            <person name="Banfield J.F."/>
        </authorList>
    </citation>
    <scope>NUCLEOTIDE SEQUENCE [LARGE SCALE GENOMIC DNA]</scope>
    <source>
        <strain evidence="2">CG11_big_fil_rev_8_21_14_0_20_45_26</strain>
    </source>
</reference>
<dbReference type="InterPro" id="IPR009875">
    <property type="entry name" value="PilZ_domain"/>
</dbReference>
<evidence type="ECO:0000259" key="1">
    <source>
        <dbReference type="Pfam" id="PF07238"/>
    </source>
</evidence>
<name>A0A2H0LMU3_9BACT</name>
<organism evidence="2 3">
    <name type="scientific">Candidatus Abzuiibacterium crystallinum</name>
    <dbReference type="NCBI Taxonomy" id="1974748"/>
    <lineage>
        <taxon>Bacteria</taxon>
        <taxon>Pseudomonadati</taxon>
        <taxon>Candidatus Omnitrophota</taxon>
        <taxon>Candidatus Abzuiibacterium</taxon>
    </lineage>
</organism>
<accession>A0A2H0LMU3</accession>
<protein>
    <recommendedName>
        <fullName evidence="1">PilZ domain-containing protein</fullName>
    </recommendedName>
</protein>
<evidence type="ECO:0000313" key="2">
    <source>
        <dbReference type="EMBL" id="PIQ85656.1"/>
    </source>
</evidence>
<dbReference type="Pfam" id="PF07238">
    <property type="entry name" value="PilZ"/>
    <property type="match status" value="1"/>
</dbReference>
<evidence type="ECO:0000313" key="3">
    <source>
        <dbReference type="Proteomes" id="UP000230859"/>
    </source>
</evidence>